<gene>
    <name evidence="2" type="ORF">GYA55_01185</name>
</gene>
<dbReference type="EMBL" id="JAAZON010000044">
    <property type="protein sequence ID" value="NMC61760.1"/>
    <property type="molecule type" value="Genomic_DNA"/>
</dbReference>
<evidence type="ECO:0000313" key="2">
    <source>
        <dbReference type="EMBL" id="NMC61760.1"/>
    </source>
</evidence>
<name>A0A7X9FP79_9DELT</name>
<accession>A0A7X9FP79</accession>
<evidence type="ECO:0000313" key="3">
    <source>
        <dbReference type="Proteomes" id="UP000524246"/>
    </source>
</evidence>
<dbReference type="AlphaFoldDB" id="A0A7X9FP79"/>
<reference evidence="2 3" key="1">
    <citation type="journal article" date="2020" name="Biotechnol. Biofuels">
        <title>New insights from the biogas microbiome by comprehensive genome-resolved metagenomics of nearly 1600 species originating from multiple anaerobic digesters.</title>
        <authorList>
            <person name="Campanaro S."/>
            <person name="Treu L."/>
            <person name="Rodriguez-R L.M."/>
            <person name="Kovalovszki A."/>
            <person name="Ziels R.M."/>
            <person name="Maus I."/>
            <person name="Zhu X."/>
            <person name="Kougias P.G."/>
            <person name="Basile A."/>
            <person name="Luo G."/>
            <person name="Schluter A."/>
            <person name="Konstantinidis K.T."/>
            <person name="Angelidaki I."/>
        </authorList>
    </citation>
    <scope>NUCLEOTIDE SEQUENCE [LARGE SCALE GENOMIC DNA]</scope>
    <source>
        <strain evidence="2">AS27yjCOA_65</strain>
    </source>
</reference>
<keyword evidence="1" id="KW-0175">Coiled coil</keyword>
<dbReference type="Proteomes" id="UP000524246">
    <property type="component" value="Unassembled WGS sequence"/>
</dbReference>
<proteinExistence type="predicted"/>
<feature type="coiled-coil region" evidence="1">
    <location>
        <begin position="9"/>
        <end position="36"/>
    </location>
</feature>
<evidence type="ECO:0000256" key="1">
    <source>
        <dbReference type="SAM" id="Coils"/>
    </source>
</evidence>
<comment type="caution">
    <text evidence="2">The sequence shown here is derived from an EMBL/GenBank/DDBJ whole genome shotgun (WGS) entry which is preliminary data.</text>
</comment>
<sequence>MTIKGKSGIDNEQRRIEQVQNEINLLRKAKKVSAENAAGAKDLSDVIDIKNAQELKQSLETDVTDPAKRARIEELKKQEASGTYVFPKDPEQIQKMIGNMNEEVDDLKALLGE</sequence>
<protein>
    <submittedName>
        <fullName evidence="2">Uncharacterized protein</fullName>
    </submittedName>
</protein>
<organism evidence="2 3">
    <name type="scientific">SAR324 cluster bacterium</name>
    <dbReference type="NCBI Taxonomy" id="2024889"/>
    <lineage>
        <taxon>Bacteria</taxon>
        <taxon>Deltaproteobacteria</taxon>
        <taxon>SAR324 cluster</taxon>
    </lineage>
</organism>